<reference evidence="2 3" key="1">
    <citation type="submission" date="2020-08" db="EMBL/GenBank/DDBJ databases">
        <title>Sequencing the genomes of 1000 actinobacteria strains.</title>
        <authorList>
            <person name="Klenk H.-P."/>
        </authorList>
    </citation>
    <scope>NUCLEOTIDE SEQUENCE [LARGE SCALE GENOMIC DNA]</scope>
    <source>
        <strain evidence="2 3">DSM 44320</strain>
    </source>
</reference>
<dbReference type="EMBL" id="JACIBV010000003">
    <property type="protein sequence ID" value="MBB3733809.1"/>
    <property type="molecule type" value="Genomic_DNA"/>
</dbReference>
<protein>
    <submittedName>
        <fullName evidence="2">Uncharacterized protein</fullName>
    </submittedName>
</protein>
<gene>
    <name evidence="2" type="ORF">FHR33_009762</name>
</gene>
<organism evidence="2 3">
    <name type="scientific">Nonomuraea dietziae</name>
    <dbReference type="NCBI Taxonomy" id="65515"/>
    <lineage>
        <taxon>Bacteria</taxon>
        <taxon>Bacillati</taxon>
        <taxon>Actinomycetota</taxon>
        <taxon>Actinomycetes</taxon>
        <taxon>Streptosporangiales</taxon>
        <taxon>Streptosporangiaceae</taxon>
        <taxon>Nonomuraea</taxon>
    </lineage>
</organism>
<comment type="caution">
    <text evidence="2">The sequence shown here is derived from an EMBL/GenBank/DDBJ whole genome shotgun (WGS) entry which is preliminary data.</text>
</comment>
<keyword evidence="1" id="KW-0812">Transmembrane</keyword>
<evidence type="ECO:0000256" key="1">
    <source>
        <dbReference type="SAM" id="Phobius"/>
    </source>
</evidence>
<accession>A0A7W5YUN8</accession>
<sequence length="37" mass="4530">MDDRERGDKHHKIRTVLAVVKLVLWILWVAFDPRRLF</sequence>
<keyword evidence="1" id="KW-1133">Transmembrane helix</keyword>
<keyword evidence="1" id="KW-0472">Membrane</keyword>
<dbReference type="AlphaFoldDB" id="A0A7W5YUN8"/>
<keyword evidence="3" id="KW-1185">Reference proteome</keyword>
<feature type="transmembrane region" description="Helical" evidence="1">
    <location>
        <begin position="12"/>
        <end position="31"/>
    </location>
</feature>
<proteinExistence type="predicted"/>
<dbReference type="Proteomes" id="UP000579945">
    <property type="component" value="Unassembled WGS sequence"/>
</dbReference>
<evidence type="ECO:0000313" key="3">
    <source>
        <dbReference type="Proteomes" id="UP000579945"/>
    </source>
</evidence>
<evidence type="ECO:0000313" key="2">
    <source>
        <dbReference type="EMBL" id="MBB3733809.1"/>
    </source>
</evidence>
<name>A0A7W5YUN8_9ACTN</name>